<evidence type="ECO:0000313" key="3">
    <source>
        <dbReference type="EMBL" id="MET4580123.1"/>
    </source>
</evidence>
<name>A0ABV2QHW8_9BURK</name>
<gene>
    <name evidence="3" type="ORF">ABIE13_005262</name>
</gene>
<keyword evidence="4" id="KW-1185">Reference proteome</keyword>
<proteinExistence type="predicted"/>
<dbReference type="InterPro" id="IPR050963">
    <property type="entry name" value="Sirohydro_Cobaltochel/CbiX"/>
</dbReference>
<dbReference type="GO" id="GO:0016852">
    <property type="term" value="F:sirohydrochlorin cobaltochelatase activity"/>
    <property type="evidence" value="ECO:0007669"/>
    <property type="project" value="UniProtKB-EC"/>
</dbReference>
<dbReference type="Pfam" id="PF01903">
    <property type="entry name" value="CbiX"/>
    <property type="match status" value="1"/>
</dbReference>
<dbReference type="Gene3D" id="3.40.50.1400">
    <property type="match status" value="1"/>
</dbReference>
<dbReference type="CDD" id="cd03416">
    <property type="entry name" value="CbiX_SirB_N"/>
    <property type="match status" value="1"/>
</dbReference>
<dbReference type="EMBL" id="JBEPSH010000014">
    <property type="protein sequence ID" value="MET4580123.1"/>
    <property type="molecule type" value="Genomic_DNA"/>
</dbReference>
<protein>
    <submittedName>
        <fullName evidence="3">Sirohydrochlorin cobaltochelatase</fullName>
        <ecNumber evidence="3">4.99.1.3</ecNumber>
    </submittedName>
</protein>
<reference evidence="3 4" key="1">
    <citation type="submission" date="2024-06" db="EMBL/GenBank/DDBJ databases">
        <title>Sorghum-associated microbial communities from plants grown in Nebraska, USA.</title>
        <authorList>
            <person name="Schachtman D."/>
        </authorList>
    </citation>
    <scope>NUCLEOTIDE SEQUENCE [LARGE SCALE GENOMIC DNA]</scope>
    <source>
        <strain evidence="3 4">2709</strain>
    </source>
</reference>
<evidence type="ECO:0000256" key="2">
    <source>
        <dbReference type="ARBA" id="ARBA00023239"/>
    </source>
</evidence>
<sequence length="127" mass="13890">MVGGQAMSGPRAIVLFAHGSRDPAWRAPIEAVAERMRQIQAGARVVCAYLELTEPDLPSTVNQLFAEGVRAITIWPMFLGTGRHAREDLPRLVEELRAQHPAVEFVLQPAIGEHPDVLETMARSALG</sequence>
<evidence type="ECO:0000256" key="1">
    <source>
        <dbReference type="ARBA" id="ARBA00022723"/>
    </source>
</evidence>
<dbReference type="SUPFAM" id="SSF53800">
    <property type="entry name" value="Chelatase"/>
    <property type="match status" value="1"/>
</dbReference>
<dbReference type="Proteomes" id="UP001549320">
    <property type="component" value="Unassembled WGS sequence"/>
</dbReference>
<dbReference type="EC" id="4.99.1.3" evidence="3"/>
<keyword evidence="1" id="KW-0479">Metal-binding</keyword>
<dbReference type="InterPro" id="IPR002762">
    <property type="entry name" value="CbiX-like"/>
</dbReference>
<comment type="caution">
    <text evidence="3">The sequence shown here is derived from an EMBL/GenBank/DDBJ whole genome shotgun (WGS) entry which is preliminary data.</text>
</comment>
<dbReference type="PANTHER" id="PTHR33542">
    <property type="entry name" value="SIROHYDROCHLORIN FERROCHELATASE, CHLOROPLASTIC"/>
    <property type="match status" value="1"/>
</dbReference>
<accession>A0ABV2QHW8</accession>
<organism evidence="3 4">
    <name type="scientific">Ottowia thiooxydans</name>
    <dbReference type="NCBI Taxonomy" id="219182"/>
    <lineage>
        <taxon>Bacteria</taxon>
        <taxon>Pseudomonadati</taxon>
        <taxon>Pseudomonadota</taxon>
        <taxon>Betaproteobacteria</taxon>
        <taxon>Burkholderiales</taxon>
        <taxon>Comamonadaceae</taxon>
        <taxon>Ottowia</taxon>
    </lineage>
</organism>
<evidence type="ECO:0000313" key="4">
    <source>
        <dbReference type="Proteomes" id="UP001549320"/>
    </source>
</evidence>
<keyword evidence="2 3" id="KW-0456">Lyase</keyword>
<dbReference type="PANTHER" id="PTHR33542:SF3">
    <property type="entry name" value="SIROHYDROCHLORIN FERROCHELATASE, CHLOROPLASTIC"/>
    <property type="match status" value="1"/>
</dbReference>